<evidence type="ECO:0000256" key="2">
    <source>
        <dbReference type="ARBA" id="ARBA00022771"/>
    </source>
</evidence>
<keyword evidence="3" id="KW-0862">Zinc</keyword>
<protein>
    <submittedName>
        <fullName evidence="8">RING-type domain-containing protein</fullName>
    </submittedName>
</protein>
<keyword evidence="1" id="KW-0479">Metal-binding</keyword>
<dbReference type="InterPro" id="IPR017907">
    <property type="entry name" value="Znf_RING_CS"/>
</dbReference>
<dbReference type="WBParaSite" id="Csp11.Scaffold481.g1833.t2">
    <property type="protein sequence ID" value="Csp11.Scaffold481.g1833.t2"/>
    <property type="gene ID" value="Csp11.Scaffold481.g1833"/>
</dbReference>
<name>A0A1I7T2N1_9PELO</name>
<evidence type="ECO:0000256" key="4">
    <source>
        <dbReference type="PROSITE-ProRule" id="PRU00175"/>
    </source>
</evidence>
<sequence>MYDFSEMGKLIPCCANIWFPQTAFAGFYYCLTSDSMSDNDRRAELLLRVTNGFMLASSLAMYWIISKYGIGGSNEIIPLQENEDEEETESESESSDEEESESDSSDEEETEPQYNELKCRVCLKGYSSNLEKRMPRMMRCGHTVCFGCAKKIEKQTICITCPFCRKGTYEHSEDLPKNYSKIGLLEEMKQERK</sequence>
<dbReference type="eggNOG" id="KOG4185">
    <property type="taxonomic scope" value="Eukaryota"/>
</dbReference>
<feature type="domain" description="RING-type" evidence="6">
    <location>
        <begin position="119"/>
        <end position="165"/>
    </location>
</feature>
<dbReference type="GO" id="GO:0008270">
    <property type="term" value="F:zinc ion binding"/>
    <property type="evidence" value="ECO:0007669"/>
    <property type="project" value="UniProtKB-KW"/>
</dbReference>
<dbReference type="InterPro" id="IPR001841">
    <property type="entry name" value="Znf_RING"/>
</dbReference>
<dbReference type="Proteomes" id="UP000095282">
    <property type="component" value="Unplaced"/>
</dbReference>
<evidence type="ECO:0000313" key="8">
    <source>
        <dbReference type="WBParaSite" id="Csp11.Scaffold481.g1833.t2"/>
    </source>
</evidence>
<dbReference type="STRING" id="1561998.A0A1I7T2N1"/>
<organism evidence="7 8">
    <name type="scientific">Caenorhabditis tropicalis</name>
    <dbReference type="NCBI Taxonomy" id="1561998"/>
    <lineage>
        <taxon>Eukaryota</taxon>
        <taxon>Metazoa</taxon>
        <taxon>Ecdysozoa</taxon>
        <taxon>Nematoda</taxon>
        <taxon>Chromadorea</taxon>
        <taxon>Rhabditida</taxon>
        <taxon>Rhabditina</taxon>
        <taxon>Rhabditomorpha</taxon>
        <taxon>Rhabditoidea</taxon>
        <taxon>Rhabditidae</taxon>
        <taxon>Peloderinae</taxon>
        <taxon>Caenorhabditis</taxon>
    </lineage>
</organism>
<evidence type="ECO:0000259" key="6">
    <source>
        <dbReference type="PROSITE" id="PS50089"/>
    </source>
</evidence>
<dbReference type="SUPFAM" id="SSF57850">
    <property type="entry name" value="RING/U-box"/>
    <property type="match status" value="1"/>
</dbReference>
<reference evidence="8" key="1">
    <citation type="submission" date="2016-11" db="UniProtKB">
        <authorList>
            <consortium name="WormBaseParasite"/>
        </authorList>
    </citation>
    <scope>IDENTIFICATION</scope>
</reference>
<evidence type="ECO:0000256" key="5">
    <source>
        <dbReference type="SAM" id="MobiDB-lite"/>
    </source>
</evidence>
<dbReference type="PANTHER" id="PTHR47156">
    <property type="entry name" value="PROTEIN CBG20824"/>
    <property type="match status" value="1"/>
</dbReference>
<evidence type="ECO:0000256" key="1">
    <source>
        <dbReference type="ARBA" id="ARBA00022723"/>
    </source>
</evidence>
<evidence type="ECO:0000313" key="7">
    <source>
        <dbReference type="Proteomes" id="UP000095282"/>
    </source>
</evidence>
<dbReference type="InterPro" id="IPR013083">
    <property type="entry name" value="Znf_RING/FYVE/PHD"/>
</dbReference>
<dbReference type="PROSITE" id="PS50089">
    <property type="entry name" value="ZF_RING_2"/>
    <property type="match status" value="1"/>
</dbReference>
<accession>A0A1I7T2N1</accession>
<dbReference type="Gene3D" id="3.30.40.10">
    <property type="entry name" value="Zinc/RING finger domain, C3HC4 (zinc finger)"/>
    <property type="match status" value="1"/>
</dbReference>
<keyword evidence="7" id="KW-1185">Reference proteome</keyword>
<dbReference type="AlphaFoldDB" id="A0A1I7T2N1"/>
<dbReference type="SMART" id="SM00184">
    <property type="entry name" value="RING"/>
    <property type="match status" value="1"/>
</dbReference>
<dbReference type="PANTHER" id="PTHR47156:SF7">
    <property type="entry name" value="RING-TYPE DOMAIN-CONTAINING PROTEIN"/>
    <property type="match status" value="1"/>
</dbReference>
<feature type="compositionally biased region" description="Acidic residues" evidence="5">
    <location>
        <begin position="81"/>
        <end position="111"/>
    </location>
</feature>
<keyword evidence="2 4" id="KW-0863">Zinc-finger</keyword>
<dbReference type="PROSITE" id="PS00518">
    <property type="entry name" value="ZF_RING_1"/>
    <property type="match status" value="1"/>
</dbReference>
<proteinExistence type="predicted"/>
<feature type="region of interest" description="Disordered" evidence="5">
    <location>
        <begin position="81"/>
        <end position="113"/>
    </location>
</feature>
<dbReference type="InterPro" id="IPR052667">
    <property type="entry name" value="E3_ubiquitin-ligase_RING"/>
</dbReference>
<evidence type="ECO:0000256" key="3">
    <source>
        <dbReference type="ARBA" id="ARBA00022833"/>
    </source>
</evidence>